<dbReference type="Proteomes" id="UP001612741">
    <property type="component" value="Unassembled WGS sequence"/>
</dbReference>
<dbReference type="RefSeq" id="WP_397080351.1">
    <property type="nucleotide sequence ID" value="NZ_JBITGY010000002.1"/>
</dbReference>
<gene>
    <name evidence="1" type="ORF">ACIBG2_08885</name>
</gene>
<name>A0ABW7YP93_9ACTN</name>
<comment type="caution">
    <text evidence="1">The sequence shown here is derived from an EMBL/GenBank/DDBJ whole genome shotgun (WGS) entry which is preliminary data.</text>
</comment>
<keyword evidence="2" id="KW-1185">Reference proteome</keyword>
<evidence type="ECO:0008006" key="3">
    <source>
        <dbReference type="Google" id="ProtNLM"/>
    </source>
</evidence>
<protein>
    <recommendedName>
        <fullName evidence="3">HTH luxR-type domain-containing protein</fullName>
    </recommendedName>
</protein>
<dbReference type="EMBL" id="JBITGY010000002">
    <property type="protein sequence ID" value="MFI6497486.1"/>
    <property type="molecule type" value="Genomic_DNA"/>
</dbReference>
<reference evidence="1 2" key="1">
    <citation type="submission" date="2024-10" db="EMBL/GenBank/DDBJ databases">
        <title>The Natural Products Discovery Center: Release of the First 8490 Sequenced Strains for Exploring Actinobacteria Biosynthetic Diversity.</title>
        <authorList>
            <person name="Kalkreuter E."/>
            <person name="Kautsar S.A."/>
            <person name="Yang D."/>
            <person name="Bader C.D."/>
            <person name="Teijaro C.N."/>
            <person name="Fluegel L."/>
            <person name="Davis C.M."/>
            <person name="Simpson J.R."/>
            <person name="Lauterbach L."/>
            <person name="Steele A.D."/>
            <person name="Gui C."/>
            <person name="Meng S."/>
            <person name="Li G."/>
            <person name="Viehrig K."/>
            <person name="Ye F."/>
            <person name="Su P."/>
            <person name="Kiefer A.F."/>
            <person name="Nichols A."/>
            <person name="Cepeda A.J."/>
            <person name="Yan W."/>
            <person name="Fan B."/>
            <person name="Jiang Y."/>
            <person name="Adhikari A."/>
            <person name="Zheng C.-J."/>
            <person name="Schuster L."/>
            <person name="Cowan T.M."/>
            <person name="Smanski M.J."/>
            <person name="Chevrette M.G."/>
            <person name="De Carvalho L.P.S."/>
            <person name="Shen B."/>
        </authorList>
    </citation>
    <scope>NUCLEOTIDE SEQUENCE [LARGE SCALE GENOMIC DNA]</scope>
    <source>
        <strain evidence="1 2">NPDC050545</strain>
    </source>
</reference>
<evidence type="ECO:0000313" key="2">
    <source>
        <dbReference type="Proteomes" id="UP001612741"/>
    </source>
</evidence>
<proteinExistence type="predicted"/>
<accession>A0ABW7YP93</accession>
<evidence type="ECO:0000313" key="1">
    <source>
        <dbReference type="EMBL" id="MFI6497486.1"/>
    </source>
</evidence>
<sequence length="52" mass="5569">MADEGMTGKLSLSVTTAVRHLYRTIPKLGVASRAELTRRSLAPVEKWAGGVS</sequence>
<organism evidence="1 2">
    <name type="scientific">Nonomuraea typhae</name>
    <dbReference type="NCBI Taxonomy" id="2603600"/>
    <lineage>
        <taxon>Bacteria</taxon>
        <taxon>Bacillati</taxon>
        <taxon>Actinomycetota</taxon>
        <taxon>Actinomycetes</taxon>
        <taxon>Streptosporangiales</taxon>
        <taxon>Streptosporangiaceae</taxon>
        <taxon>Nonomuraea</taxon>
    </lineage>
</organism>